<protein>
    <recommendedName>
        <fullName evidence="3">Fido domain-containing protein</fullName>
    </recommendedName>
</protein>
<proteinExistence type="predicted"/>
<feature type="region of interest" description="Disordered" evidence="2">
    <location>
        <begin position="1"/>
        <end position="25"/>
    </location>
</feature>
<keyword evidence="1" id="KW-0067">ATP-binding</keyword>
<feature type="compositionally biased region" description="Polar residues" evidence="2">
    <location>
        <begin position="1"/>
        <end position="14"/>
    </location>
</feature>
<keyword evidence="5" id="KW-1185">Reference proteome</keyword>
<dbReference type="Pfam" id="PF02661">
    <property type="entry name" value="Fic"/>
    <property type="match status" value="1"/>
</dbReference>
<dbReference type="Gene3D" id="1.10.3290.10">
    <property type="entry name" value="Fido-like domain"/>
    <property type="match status" value="1"/>
</dbReference>
<evidence type="ECO:0000313" key="5">
    <source>
        <dbReference type="Proteomes" id="UP000184291"/>
    </source>
</evidence>
<name>A0A1M4RWS3_9ACTO</name>
<dbReference type="GO" id="GO:0005524">
    <property type="term" value="F:ATP binding"/>
    <property type="evidence" value="ECO:0007669"/>
    <property type="project" value="UniProtKB-KW"/>
</dbReference>
<feature type="domain" description="Fido" evidence="3">
    <location>
        <begin position="1"/>
        <end position="140"/>
    </location>
</feature>
<evidence type="ECO:0000313" key="4">
    <source>
        <dbReference type="EMBL" id="SHE24434.1"/>
    </source>
</evidence>
<dbReference type="PANTHER" id="PTHR13504:SF38">
    <property type="entry name" value="FIDO DOMAIN-CONTAINING PROTEIN"/>
    <property type="match status" value="1"/>
</dbReference>
<sequence>MPHNHQPNRTTPTKNPDHPSDLSGVRPEDCEYLVDRLCEWLNNELSQLGDDPALRMPMASILATLAHLHLTWIRPFGDGNGRMSRLLEFELLTRAGVPVPVAHLLSDHYNKTRDMYYSILEQTSVRPGYPAEDFVHYTAQGLVDGLREQIAQVQEMQLSIMWQSYVHKRFHGQHIQARTRMRDLVLALPADHWTPIDDVTILNRGLAEAYRSKTSKTVTRDINGLVKMGLVEKQRGRCVRPRVEVMSAFLPPRRDPSAGQ</sequence>
<gene>
    <name evidence="4" type="ORF">ACGLYG10_0635</name>
</gene>
<dbReference type="InterPro" id="IPR040198">
    <property type="entry name" value="Fido_containing"/>
</dbReference>
<reference evidence="5" key="1">
    <citation type="submission" date="2016-09" db="EMBL/GenBank/DDBJ databases">
        <authorList>
            <person name="Strepis N."/>
        </authorList>
    </citation>
    <scope>NUCLEOTIDE SEQUENCE [LARGE SCALE GENOMIC DNA]</scope>
</reference>
<evidence type="ECO:0000256" key="2">
    <source>
        <dbReference type="SAM" id="MobiDB-lite"/>
    </source>
</evidence>
<feature type="binding site" evidence="1">
    <location>
        <begin position="116"/>
        <end position="117"/>
    </location>
    <ligand>
        <name>ATP</name>
        <dbReference type="ChEBI" id="CHEBI:30616"/>
    </ligand>
</feature>
<dbReference type="Proteomes" id="UP000184291">
    <property type="component" value="Unassembled WGS sequence"/>
</dbReference>
<feature type="binding site" evidence="1">
    <location>
        <begin position="78"/>
        <end position="85"/>
    </location>
    <ligand>
        <name>ATP</name>
        <dbReference type="ChEBI" id="CHEBI:30616"/>
    </ligand>
</feature>
<evidence type="ECO:0000259" key="3">
    <source>
        <dbReference type="PROSITE" id="PS51459"/>
    </source>
</evidence>
<evidence type="ECO:0000256" key="1">
    <source>
        <dbReference type="PIRSR" id="PIRSR640198-2"/>
    </source>
</evidence>
<dbReference type="PROSITE" id="PS51459">
    <property type="entry name" value="FIDO"/>
    <property type="match status" value="1"/>
</dbReference>
<dbReference type="AlphaFoldDB" id="A0A1M4RWS3"/>
<keyword evidence="1" id="KW-0547">Nucleotide-binding</keyword>
<dbReference type="SUPFAM" id="SSF140931">
    <property type="entry name" value="Fic-like"/>
    <property type="match status" value="1"/>
</dbReference>
<dbReference type="InterPro" id="IPR036597">
    <property type="entry name" value="Fido-like_dom_sf"/>
</dbReference>
<dbReference type="PANTHER" id="PTHR13504">
    <property type="entry name" value="FIDO DOMAIN-CONTAINING PROTEIN DDB_G0283145"/>
    <property type="match status" value="1"/>
</dbReference>
<dbReference type="STRING" id="1892869.ACGLYG10_0635"/>
<feature type="compositionally biased region" description="Basic and acidic residues" evidence="2">
    <location>
        <begin position="15"/>
        <end position="25"/>
    </location>
</feature>
<dbReference type="EMBL" id="FQTT01000002">
    <property type="protein sequence ID" value="SHE24434.1"/>
    <property type="molecule type" value="Genomic_DNA"/>
</dbReference>
<accession>A0A1M4RWS3</accession>
<organism evidence="4 5">
    <name type="scientific">Actinomyces glycerinitolerans</name>
    <dbReference type="NCBI Taxonomy" id="1892869"/>
    <lineage>
        <taxon>Bacteria</taxon>
        <taxon>Bacillati</taxon>
        <taxon>Actinomycetota</taxon>
        <taxon>Actinomycetes</taxon>
        <taxon>Actinomycetales</taxon>
        <taxon>Actinomycetaceae</taxon>
        <taxon>Actinomyces</taxon>
    </lineage>
</organism>
<dbReference type="InterPro" id="IPR003812">
    <property type="entry name" value="Fido"/>
</dbReference>
<dbReference type="RefSeq" id="WP_073327875.1">
    <property type="nucleotide sequence ID" value="NZ_FQTT01000002.1"/>
</dbReference>